<dbReference type="SUPFAM" id="SSF81901">
    <property type="entry name" value="HCP-like"/>
    <property type="match status" value="1"/>
</dbReference>
<reference evidence="2" key="1">
    <citation type="submission" date="2020-05" db="EMBL/GenBank/DDBJ databases">
        <title>Mycena genomes resolve the evolution of fungal bioluminescence.</title>
        <authorList>
            <person name="Tsai I.J."/>
        </authorList>
    </citation>
    <scope>NUCLEOTIDE SEQUENCE</scope>
    <source>
        <strain evidence="2">CCC161011</strain>
    </source>
</reference>
<dbReference type="InterPro" id="IPR024983">
    <property type="entry name" value="CHAT_dom"/>
</dbReference>
<name>A0A8H6YFC8_9AGAR</name>
<proteinExistence type="predicted"/>
<dbReference type="InterPro" id="IPR011990">
    <property type="entry name" value="TPR-like_helical_dom_sf"/>
</dbReference>
<dbReference type="OrthoDB" id="9991317at2759"/>
<organism evidence="2 3">
    <name type="scientific">Mycena venus</name>
    <dbReference type="NCBI Taxonomy" id="2733690"/>
    <lineage>
        <taxon>Eukaryota</taxon>
        <taxon>Fungi</taxon>
        <taxon>Dikarya</taxon>
        <taxon>Basidiomycota</taxon>
        <taxon>Agaricomycotina</taxon>
        <taxon>Agaricomycetes</taxon>
        <taxon>Agaricomycetidae</taxon>
        <taxon>Agaricales</taxon>
        <taxon>Marasmiineae</taxon>
        <taxon>Mycenaceae</taxon>
        <taxon>Mycena</taxon>
    </lineage>
</organism>
<keyword evidence="3" id="KW-1185">Reference proteome</keyword>
<dbReference type="AlphaFoldDB" id="A0A8H6YFC8"/>
<accession>A0A8H6YFC8</accession>
<protein>
    <submittedName>
        <fullName evidence="2">CHAT domain-containing protein</fullName>
    </submittedName>
</protein>
<dbReference type="Pfam" id="PF12770">
    <property type="entry name" value="CHAT"/>
    <property type="match status" value="1"/>
</dbReference>
<dbReference type="Gene3D" id="1.25.40.10">
    <property type="entry name" value="Tetratricopeptide repeat domain"/>
    <property type="match status" value="2"/>
</dbReference>
<feature type="domain" description="CHAT" evidence="1">
    <location>
        <begin position="683"/>
        <end position="976"/>
    </location>
</feature>
<dbReference type="EMBL" id="JACAZI010000006">
    <property type="protein sequence ID" value="KAF7358142.1"/>
    <property type="molecule type" value="Genomic_DNA"/>
</dbReference>
<evidence type="ECO:0000313" key="2">
    <source>
        <dbReference type="EMBL" id="KAF7358142.1"/>
    </source>
</evidence>
<sequence>MRVVCLANLCTALGKRSSCSRSVSDIAEAIDLLMGTRLRDSELPRAIQMNMLDTLGKLLQSRFARCQDCTDIDTAIALHREVVQMRPSLQPWRTQALESLGDAILHRFQFYRDLQDINEAITLLEEVLQAHPVPNLNRLRVLNSLANSYLVRFEACGNVEDIDAAVRLLREGLEVVFAPHLHNIFLSNLGAALRWRFAERRDPNDLSEAIYSYQRALEIGAPSDQRRAEVLHNLAVALKARYEDQGDPRDIEMAVKLHREEVKIGHDLNPGSPLNSLGNALQTRFEHHGDIADLDESIIHFREALELRPEPHPFRTSSLNNLAGALQQRFHLKSNSADIDEAVQLVEDALKLTPRDHPRRGTLYETLGTSLHYKALSQKSDEDSVSRSILHLRNAATFTSSTAFQRFNSARRWAEVANRLGHRSCLEAYRTAIGLLPQLVSFSSDIKVRRKILSGADFAGLGTSSAICAIRFNALNAAVEYLEESRFVFWALALRLRTPLKELAAVNGGLAERLRKTSQQLEQTSFRDQDGEIFPAGQAQARKIEAEAARCRELANEWEATVKEIREIPKFSEFLHPKRMEALDQAAKYGPIVMLLAGKSLCLGLILKGSKKVEHVPLSGLDSGIVAIYAQLLRAGLKEDIHLPDFFNGRTIDKSEESTWRHRLFGRRENSDTMSSEDILRAILADLWISIVRPVLKALRLKASKCEDPPRLWWCPTGQLAFLPIHAAGVYDPGHTDCVADYAVSSYTPTIGSLLKTQIGHCTSSPFKMTVIIEPHAEGCSTLPGTAKELDGIERTVGKTRMVALRSPTASEALKSLANSSVVHFACHGIQDARDPLDSGLLLADGRLKVSQIMRGVEQEDGTRAGARDEFSLAYLSACETVKGDDGTPDEAMHLAASLIFAGFHGVVATMWTMCDDDGPAVAVAFYEHLLGQCTPERAARADLTNAAKALHVAVGKLREKENMTFKRWVPFVHFGM</sequence>
<gene>
    <name evidence="2" type="ORF">MVEN_00862300</name>
</gene>
<evidence type="ECO:0000259" key="1">
    <source>
        <dbReference type="Pfam" id="PF12770"/>
    </source>
</evidence>
<evidence type="ECO:0000313" key="3">
    <source>
        <dbReference type="Proteomes" id="UP000620124"/>
    </source>
</evidence>
<comment type="caution">
    <text evidence="2">The sequence shown here is derived from an EMBL/GenBank/DDBJ whole genome shotgun (WGS) entry which is preliminary data.</text>
</comment>
<dbReference type="Proteomes" id="UP000620124">
    <property type="component" value="Unassembled WGS sequence"/>
</dbReference>